<keyword evidence="3" id="KW-0808">Transferase</keyword>
<comment type="similarity">
    <text evidence="5">Belongs to the trans-sulfuration enzymes family. MetZ subfamily.</text>
</comment>
<feature type="modified residue" description="N6-(pyridoxal phosphate)lysine" evidence="7">
    <location>
        <position position="210"/>
    </location>
</feature>
<dbReference type="Proteomes" id="UP000501076">
    <property type="component" value="Chromosome"/>
</dbReference>
<name>A0A6M6E3G0_PRIMG</name>
<dbReference type="RefSeq" id="WP_047933653.1">
    <property type="nucleotide sequence ID" value="NZ_CAWYPY010000002.1"/>
</dbReference>
<dbReference type="FunFam" id="3.90.1150.10:FF:000033">
    <property type="entry name" value="Cystathionine gamma-synthase"/>
    <property type="match status" value="1"/>
</dbReference>
<dbReference type="InterPro" id="IPR006235">
    <property type="entry name" value="OAc-hSer/O-AcSer_sulfhydrylase"/>
</dbReference>
<evidence type="ECO:0000256" key="7">
    <source>
        <dbReference type="PIRSR" id="PIRSR001434-2"/>
    </source>
</evidence>
<comment type="cofactor">
    <cofactor evidence="1 8">
        <name>pyridoxal 5'-phosphate</name>
        <dbReference type="ChEBI" id="CHEBI:597326"/>
    </cofactor>
</comment>
<dbReference type="Pfam" id="PF01053">
    <property type="entry name" value="Cys_Met_Meta_PP"/>
    <property type="match status" value="1"/>
</dbReference>
<evidence type="ECO:0000256" key="6">
    <source>
        <dbReference type="ARBA" id="ARBA00071157"/>
    </source>
</evidence>
<dbReference type="Gene3D" id="3.90.1150.10">
    <property type="entry name" value="Aspartate Aminotransferase, domain 1"/>
    <property type="match status" value="1"/>
</dbReference>
<dbReference type="InterPro" id="IPR015424">
    <property type="entry name" value="PyrdxlP-dep_Trfase"/>
</dbReference>
<dbReference type="NCBIfam" id="TIGR01326">
    <property type="entry name" value="OAH_OAS_sulfhy"/>
    <property type="match status" value="1"/>
</dbReference>
<proteinExistence type="inferred from homology"/>
<dbReference type="PANTHER" id="PTHR43797:SF2">
    <property type="entry name" value="HOMOCYSTEINE_CYSTEINE SYNTHASE"/>
    <property type="match status" value="1"/>
</dbReference>
<evidence type="ECO:0000256" key="1">
    <source>
        <dbReference type="ARBA" id="ARBA00001933"/>
    </source>
</evidence>
<dbReference type="GO" id="GO:0003961">
    <property type="term" value="F:O-acetylhomoserine aminocarboxypropyltransferase activity"/>
    <property type="evidence" value="ECO:0007669"/>
    <property type="project" value="TreeGrafter"/>
</dbReference>
<dbReference type="NCBIfam" id="NF006096">
    <property type="entry name" value="PRK08248.1"/>
    <property type="match status" value="1"/>
</dbReference>
<dbReference type="InterPro" id="IPR015421">
    <property type="entry name" value="PyrdxlP-dep_Trfase_major"/>
</dbReference>
<accession>A0A6M6E3G0</accession>
<dbReference type="Gene3D" id="3.40.640.10">
    <property type="entry name" value="Type I PLP-dependent aspartate aminotransferase-like (Major domain)"/>
    <property type="match status" value="1"/>
</dbReference>
<evidence type="ECO:0000256" key="4">
    <source>
        <dbReference type="ARBA" id="ARBA00022898"/>
    </source>
</evidence>
<evidence type="ECO:0000256" key="8">
    <source>
        <dbReference type="RuleBase" id="RU362118"/>
    </source>
</evidence>
<dbReference type="PROSITE" id="PS00868">
    <property type="entry name" value="CYS_MET_METAB_PP"/>
    <property type="match status" value="1"/>
</dbReference>
<dbReference type="GO" id="GO:0071269">
    <property type="term" value="P:L-homocysteine biosynthetic process"/>
    <property type="evidence" value="ECO:0007669"/>
    <property type="project" value="TreeGrafter"/>
</dbReference>
<dbReference type="EMBL" id="CP045272">
    <property type="protein sequence ID" value="QJX79027.1"/>
    <property type="molecule type" value="Genomic_DNA"/>
</dbReference>
<dbReference type="GO" id="GO:0005737">
    <property type="term" value="C:cytoplasm"/>
    <property type="evidence" value="ECO:0007669"/>
    <property type="project" value="TreeGrafter"/>
</dbReference>
<dbReference type="GO" id="GO:0006535">
    <property type="term" value="P:cysteine biosynthetic process from serine"/>
    <property type="evidence" value="ECO:0007669"/>
    <property type="project" value="TreeGrafter"/>
</dbReference>
<dbReference type="GO" id="GO:0004124">
    <property type="term" value="F:cysteine synthase activity"/>
    <property type="evidence" value="ECO:0007669"/>
    <property type="project" value="TreeGrafter"/>
</dbReference>
<dbReference type="FunFam" id="3.40.640.10:FF:000035">
    <property type="entry name" value="O-succinylhomoserine sulfhydrylase"/>
    <property type="match status" value="1"/>
</dbReference>
<dbReference type="InterPro" id="IPR054542">
    <property type="entry name" value="Cys_met_metab_PP"/>
</dbReference>
<dbReference type="GO" id="GO:0030170">
    <property type="term" value="F:pyridoxal phosphate binding"/>
    <property type="evidence" value="ECO:0007669"/>
    <property type="project" value="InterPro"/>
</dbReference>
<dbReference type="AlphaFoldDB" id="A0A6M6E3G0"/>
<dbReference type="InterPro" id="IPR000277">
    <property type="entry name" value="Cys/Met-Metab_PyrdxlP-dep_enz"/>
</dbReference>
<dbReference type="InterPro" id="IPR015422">
    <property type="entry name" value="PyrdxlP-dep_Trfase_small"/>
</dbReference>
<comment type="subunit">
    <text evidence="2">Homotetramer.</text>
</comment>
<dbReference type="CDD" id="cd00614">
    <property type="entry name" value="CGS_like"/>
    <property type="match status" value="1"/>
</dbReference>
<evidence type="ECO:0000256" key="3">
    <source>
        <dbReference type="ARBA" id="ARBA00022679"/>
    </source>
</evidence>
<dbReference type="PIRSF" id="PIRSF001434">
    <property type="entry name" value="CGS"/>
    <property type="match status" value="1"/>
</dbReference>
<dbReference type="SUPFAM" id="SSF53383">
    <property type="entry name" value="PLP-dependent transferases"/>
    <property type="match status" value="1"/>
</dbReference>
<organism evidence="9 10">
    <name type="scientific">Priestia megaterium</name>
    <name type="common">Bacillus megaterium</name>
    <dbReference type="NCBI Taxonomy" id="1404"/>
    <lineage>
        <taxon>Bacteria</taxon>
        <taxon>Bacillati</taxon>
        <taxon>Bacillota</taxon>
        <taxon>Bacilli</taxon>
        <taxon>Bacillales</taxon>
        <taxon>Bacillaceae</taxon>
        <taxon>Priestia</taxon>
    </lineage>
</organism>
<evidence type="ECO:0000256" key="2">
    <source>
        <dbReference type="ARBA" id="ARBA00011881"/>
    </source>
</evidence>
<evidence type="ECO:0000313" key="9">
    <source>
        <dbReference type="EMBL" id="QJX79027.1"/>
    </source>
</evidence>
<protein>
    <recommendedName>
        <fullName evidence="6">O-succinylhomoserine sulfhydrylase</fullName>
    </recommendedName>
</protein>
<keyword evidence="4 7" id="KW-0663">Pyridoxal phosphate</keyword>
<evidence type="ECO:0000313" key="10">
    <source>
        <dbReference type="Proteomes" id="UP000501076"/>
    </source>
</evidence>
<dbReference type="GO" id="GO:0019346">
    <property type="term" value="P:transsulfuration"/>
    <property type="evidence" value="ECO:0007669"/>
    <property type="project" value="InterPro"/>
</dbReference>
<gene>
    <name evidence="9" type="ORF">FDZ14_23575</name>
</gene>
<reference evidence="9 10" key="1">
    <citation type="submission" date="2019-10" db="EMBL/GenBank/DDBJ databases">
        <title>Complete genome sequences for adaption low water activity.</title>
        <authorList>
            <person name="Zhao L."/>
            <person name="Zhong J."/>
        </authorList>
    </citation>
    <scope>NUCLEOTIDE SEQUENCE [LARGE SCALE GENOMIC DNA]</scope>
    <source>
        <strain evidence="9 10">FDU301</strain>
    </source>
</reference>
<evidence type="ECO:0000256" key="5">
    <source>
        <dbReference type="ARBA" id="ARBA00060995"/>
    </source>
</evidence>
<dbReference type="PANTHER" id="PTHR43797">
    <property type="entry name" value="HOMOCYSTEINE/CYSTEINE SYNTHASE"/>
    <property type="match status" value="1"/>
</dbReference>
<sequence length="435" mass="46692">MSTKKPFRPETQAIHSGQQLDPATFSRAVPIYQTSSFGFKDTEHAASLFNLSEQGYIYTRIVNPTTDVFEQRIAELEGGVGALGVASGQSATTFSILNIASAGDEIVSASSLYGGTYNLFSSTLPKLGITVKFVNADNPENFRNAITSKTKAIYAESVGNPQGNVLDIEAVADIAHEHGIPLIIDNTVPSPYLLRPIDFGADIVVHSATKFLGGHGTAIGGVIVDSGKFDWEASGKFPDLTTPDPSYHGLVYTEAAGEAAYITKARVQLLRDIGAALSPFNSFLLLQGVETLHLRLERHSENALKVAKFLEQHELVQWVNYAGLPSHPSYSLAQKYLPKGQGAILTFGVRGGKNAAAKLIDSVQLFSHLANIGDSKSLIIHPASTTHQQLSKDEQKASGVTPELIRLSVGTEAIDDLLEDLDYALKASQKVNTTV</sequence>